<gene>
    <name evidence="1" type="ORF">SAMN05192564_106265</name>
</gene>
<dbReference type="OrthoDB" id="9134870at2"/>
<organism evidence="1 2">
    <name type="scientific">Paraburkholderia sartisoli</name>
    <dbReference type="NCBI Taxonomy" id="83784"/>
    <lineage>
        <taxon>Bacteria</taxon>
        <taxon>Pseudomonadati</taxon>
        <taxon>Pseudomonadota</taxon>
        <taxon>Betaproteobacteria</taxon>
        <taxon>Burkholderiales</taxon>
        <taxon>Burkholderiaceae</taxon>
        <taxon>Paraburkholderia</taxon>
    </lineage>
</organism>
<dbReference type="RefSeq" id="WP_090535555.1">
    <property type="nucleotide sequence ID" value="NZ_FNRQ01000006.1"/>
</dbReference>
<accession>A0A1H4GQZ6</accession>
<proteinExistence type="predicted"/>
<dbReference type="AlphaFoldDB" id="A0A1H4GQZ6"/>
<evidence type="ECO:0000313" key="2">
    <source>
        <dbReference type="Proteomes" id="UP000198638"/>
    </source>
</evidence>
<reference evidence="2" key="1">
    <citation type="submission" date="2016-10" db="EMBL/GenBank/DDBJ databases">
        <authorList>
            <person name="Varghese N."/>
            <person name="Submissions S."/>
        </authorList>
    </citation>
    <scope>NUCLEOTIDE SEQUENCE [LARGE SCALE GENOMIC DNA]</scope>
    <source>
        <strain evidence="2">LMG 24000</strain>
    </source>
</reference>
<dbReference type="Proteomes" id="UP000198638">
    <property type="component" value="Unassembled WGS sequence"/>
</dbReference>
<sequence>MQHEGFRMTERKDRVWIATLRDAAHIGISDVKAGRIEILGSRDQLDQHFSAIAEDAIESVRDQRRLEE</sequence>
<dbReference type="STRING" id="83784.SAMN05192564_106265"/>
<protein>
    <submittedName>
        <fullName evidence="1">Uncharacterized protein</fullName>
    </submittedName>
</protein>
<evidence type="ECO:0000313" key="1">
    <source>
        <dbReference type="EMBL" id="SEB12036.1"/>
    </source>
</evidence>
<name>A0A1H4GQZ6_9BURK</name>
<dbReference type="EMBL" id="FNRQ01000006">
    <property type="protein sequence ID" value="SEB12036.1"/>
    <property type="molecule type" value="Genomic_DNA"/>
</dbReference>
<keyword evidence="2" id="KW-1185">Reference proteome</keyword>